<organism evidence="1 2">
    <name type="scientific">Corynebacterium aquilae DSM 44791</name>
    <dbReference type="NCBI Taxonomy" id="1431546"/>
    <lineage>
        <taxon>Bacteria</taxon>
        <taxon>Bacillati</taxon>
        <taxon>Actinomycetota</taxon>
        <taxon>Actinomycetes</taxon>
        <taxon>Mycobacteriales</taxon>
        <taxon>Corynebacteriaceae</taxon>
        <taxon>Corynebacterium</taxon>
    </lineage>
</organism>
<proteinExistence type="predicted"/>
<dbReference type="Proteomes" id="UP000185478">
    <property type="component" value="Chromosome"/>
</dbReference>
<dbReference type="EMBL" id="CP009245">
    <property type="protein sequence ID" value="APT85073.1"/>
    <property type="molecule type" value="Genomic_DNA"/>
</dbReference>
<dbReference type="RefSeq" id="WP_075726777.1">
    <property type="nucleotide sequence ID" value="NZ_CP009245.1"/>
</dbReference>
<name>A0A1L7CH49_9CORY</name>
<dbReference type="KEGG" id="caqu:CAQU_08320"/>
<keyword evidence="2" id="KW-1185">Reference proteome</keyword>
<dbReference type="AlphaFoldDB" id="A0A1L7CH49"/>
<accession>A0A1L7CH49</accession>
<sequence length="420" mass="46112">MTDEKHSDEIQFIRDDYGLALFGHPATVDRFLKQEGLSAKAFDANTTRIAGQTLDLAAQAMEHSGRWVKLTKQSAADVKKYGMKEGVGVLRDAHGKFAKQLHFDPTAKISPAAVGGVGAVMAQLALEQAMAEVSEYLETIDQKLDHLLEDHKDQTVKDLAGVLDTIVEAEIIQRETGSVSETAWSKLSGNAQILGGVRGYSLRKIDSLTRELQRASSTNEFTKALGTLESELQHWLGYIANSLILNDRLSRLELERALGENIQEIEKYTNGVYAARKQRLEAIREHLNTLFAQLADASTKIAKLKLLHPRVAIKAHTSLLVSREQLLTFARFVELELESPNFEGIPGWFKAAGDAVQANAEKTKRMAKATTKAIGSSAEYVQDKSQEAATAGKRKMAQTLAVAAEKLDPDNKASKNQTDS</sequence>
<reference evidence="1 2" key="1">
    <citation type="submission" date="2014-08" db="EMBL/GenBank/DDBJ databases">
        <title>Complete genome sequence of Corynebacterium aquilae S-613T(T) (=DSM 44791(T)), isolated from the choana of a healthy golden eagle.</title>
        <authorList>
            <person name="Ruckert C."/>
            <person name="Albersmeier A."/>
            <person name="Winkler A."/>
            <person name="Kalinowski J."/>
        </authorList>
    </citation>
    <scope>NUCLEOTIDE SEQUENCE [LARGE SCALE GENOMIC DNA]</scope>
    <source>
        <strain evidence="1 2">S-613</strain>
    </source>
</reference>
<dbReference type="STRING" id="1431546.CAQU_08320"/>
<evidence type="ECO:0000313" key="1">
    <source>
        <dbReference type="EMBL" id="APT85073.1"/>
    </source>
</evidence>
<gene>
    <name evidence="1" type="ORF">CAQU_08320</name>
</gene>
<protein>
    <submittedName>
        <fullName evidence="1">Uncharacterized protein</fullName>
    </submittedName>
</protein>
<evidence type="ECO:0000313" key="2">
    <source>
        <dbReference type="Proteomes" id="UP000185478"/>
    </source>
</evidence>
<dbReference type="OrthoDB" id="4391631at2"/>